<sequence length="105" mass="11761">MAITGTQYMLPESTWTVEKHALLFMGGNPRQLITGGRCPTGATQESMARFQNKKSLCPQLGYVLFTLFASHRAPKYLVFQLAFAADQLTATMIRKDELLEFVVSE</sequence>
<dbReference type="AlphaFoldDB" id="A0A7R9I924"/>
<gene>
    <name evidence="1" type="ORF">TBIB3V08_LOCUS12952</name>
</gene>
<evidence type="ECO:0000313" key="1">
    <source>
        <dbReference type="EMBL" id="CAD7450682.1"/>
    </source>
</evidence>
<organism evidence="1">
    <name type="scientific">Timema bartmani</name>
    <dbReference type="NCBI Taxonomy" id="61472"/>
    <lineage>
        <taxon>Eukaryota</taxon>
        <taxon>Metazoa</taxon>
        <taxon>Ecdysozoa</taxon>
        <taxon>Arthropoda</taxon>
        <taxon>Hexapoda</taxon>
        <taxon>Insecta</taxon>
        <taxon>Pterygota</taxon>
        <taxon>Neoptera</taxon>
        <taxon>Polyneoptera</taxon>
        <taxon>Phasmatodea</taxon>
        <taxon>Timematodea</taxon>
        <taxon>Timematoidea</taxon>
        <taxon>Timematidae</taxon>
        <taxon>Timema</taxon>
    </lineage>
</organism>
<accession>A0A7R9I924</accession>
<name>A0A7R9I924_9NEOP</name>
<proteinExistence type="predicted"/>
<protein>
    <submittedName>
        <fullName evidence="1">Uncharacterized protein</fullName>
    </submittedName>
</protein>
<dbReference type="EMBL" id="OD577432">
    <property type="protein sequence ID" value="CAD7450682.1"/>
    <property type="molecule type" value="Genomic_DNA"/>
</dbReference>
<reference evidence="1" key="1">
    <citation type="submission" date="2020-11" db="EMBL/GenBank/DDBJ databases">
        <authorList>
            <person name="Tran Van P."/>
        </authorList>
    </citation>
    <scope>NUCLEOTIDE SEQUENCE</scope>
</reference>